<name>J7J0E2_DESMD</name>
<keyword evidence="2" id="KW-1185">Reference proteome</keyword>
<dbReference type="KEGG" id="dmi:Desmer_3983"/>
<accession>J7J0E2</accession>
<reference evidence="2" key="2">
    <citation type="submission" date="2012-08" db="EMBL/GenBank/DDBJ databases">
        <title>Finished genome of Desulfosporosinus meridiei DSM 13257.</title>
        <authorList>
            <person name="Huntemann M."/>
            <person name="Wei C.-L."/>
            <person name="Han J."/>
            <person name="Detter J.C."/>
            <person name="Han C."/>
            <person name="Davenport K."/>
            <person name="Daligault H."/>
            <person name="Erkkila T."/>
            <person name="Gu W."/>
            <person name="Munk A.C.C."/>
            <person name="Teshima H."/>
            <person name="Xu Y."/>
            <person name="Chain P."/>
            <person name="Tapia R."/>
            <person name="Chen A."/>
            <person name="Krypides N."/>
            <person name="Mavromatis K."/>
            <person name="Markowitz V."/>
            <person name="Szeto E."/>
            <person name="Ivanova N."/>
            <person name="Mikhailova N."/>
            <person name="Ovchinnikova G."/>
            <person name="Pagani I."/>
            <person name="Pati A."/>
            <person name="Goodwin L."/>
            <person name="Peters L."/>
            <person name="Pitluck S."/>
            <person name="Woyke T."/>
            <person name="Pester M."/>
            <person name="Spring S."/>
            <person name="Ollivier B."/>
            <person name="Rattei T."/>
            <person name="Klenk H.-P."/>
            <person name="Wagner M."/>
            <person name="Loy A."/>
        </authorList>
    </citation>
    <scope>NUCLEOTIDE SEQUENCE [LARGE SCALE GENOMIC DNA]</scope>
    <source>
        <strain evidence="2">ATCC BAA-275 / DSM 13257 / NCIMB 13706 / S10</strain>
    </source>
</reference>
<gene>
    <name evidence="1" type="ordered locus">Desmer_3983</name>
</gene>
<dbReference type="Proteomes" id="UP000005262">
    <property type="component" value="Chromosome"/>
</dbReference>
<organism evidence="1 2">
    <name type="scientific">Desulfosporosinus meridiei (strain ATCC BAA-275 / DSM 13257 / KCTC 12902 / NCIMB 13706 / S10)</name>
    <dbReference type="NCBI Taxonomy" id="768704"/>
    <lineage>
        <taxon>Bacteria</taxon>
        <taxon>Bacillati</taxon>
        <taxon>Bacillota</taxon>
        <taxon>Clostridia</taxon>
        <taxon>Eubacteriales</taxon>
        <taxon>Desulfitobacteriaceae</taxon>
        <taxon>Desulfosporosinus</taxon>
    </lineage>
</organism>
<evidence type="ECO:0000313" key="1">
    <source>
        <dbReference type="EMBL" id="AFQ45814.1"/>
    </source>
</evidence>
<dbReference type="AlphaFoldDB" id="J7J0E2"/>
<evidence type="ECO:0000313" key="2">
    <source>
        <dbReference type="Proteomes" id="UP000005262"/>
    </source>
</evidence>
<sequence length="117" mass="12903">MNTFVGVHDKASADAEALFRPGSHSALPRGWRNSLSIQRASERNVCERAMAPYFPRPQIKKTLTPVAILQATGTRVIPAVPPCLTPRGPLRFMCSELPHSLLTFGFHPPELAIREDS</sequence>
<protein>
    <submittedName>
        <fullName evidence="1">Uncharacterized protein</fullName>
    </submittedName>
</protein>
<dbReference type="EMBL" id="CP003629">
    <property type="protein sequence ID" value="AFQ45814.1"/>
    <property type="molecule type" value="Genomic_DNA"/>
</dbReference>
<proteinExistence type="predicted"/>
<dbReference type="HOGENOM" id="CLU_2080997_0_0_9"/>
<dbReference type="STRING" id="768704.Desmer_3983"/>
<reference evidence="1 2" key="1">
    <citation type="journal article" date="2012" name="J. Bacteriol.">
        <title>Complete genome sequences of Desulfosporosinus orientis DSM765T, Desulfosporosinus youngiae DSM17734T, Desulfosporosinus meridiei DSM13257T, and Desulfosporosinus acidiphilus DSM22704T.</title>
        <authorList>
            <person name="Pester M."/>
            <person name="Brambilla E."/>
            <person name="Alazard D."/>
            <person name="Rattei T."/>
            <person name="Weinmaier T."/>
            <person name="Han J."/>
            <person name="Lucas S."/>
            <person name="Lapidus A."/>
            <person name="Cheng J.F."/>
            <person name="Goodwin L."/>
            <person name="Pitluck S."/>
            <person name="Peters L."/>
            <person name="Ovchinnikova G."/>
            <person name="Teshima H."/>
            <person name="Detter J.C."/>
            <person name="Han C.S."/>
            <person name="Tapia R."/>
            <person name="Land M.L."/>
            <person name="Hauser L."/>
            <person name="Kyrpides N.C."/>
            <person name="Ivanova N.N."/>
            <person name="Pagani I."/>
            <person name="Huntmann M."/>
            <person name="Wei C.L."/>
            <person name="Davenport K.W."/>
            <person name="Daligault H."/>
            <person name="Chain P.S."/>
            <person name="Chen A."/>
            <person name="Mavromatis K."/>
            <person name="Markowitz V."/>
            <person name="Szeto E."/>
            <person name="Mikhailova N."/>
            <person name="Pati A."/>
            <person name="Wagner M."/>
            <person name="Woyke T."/>
            <person name="Ollivier B."/>
            <person name="Klenk H.P."/>
            <person name="Spring S."/>
            <person name="Loy A."/>
        </authorList>
    </citation>
    <scope>NUCLEOTIDE SEQUENCE [LARGE SCALE GENOMIC DNA]</scope>
    <source>
        <strain evidence="2">ATCC BAA-275 / DSM 13257 / NCIMB 13706 / S10</strain>
    </source>
</reference>